<dbReference type="Pfam" id="PF00023">
    <property type="entry name" value="Ank"/>
    <property type="match status" value="1"/>
</dbReference>
<feature type="repeat" description="ANK" evidence="3">
    <location>
        <begin position="89"/>
        <end position="116"/>
    </location>
</feature>
<dbReference type="PROSITE" id="PS50297">
    <property type="entry name" value="ANK_REP_REGION"/>
    <property type="match status" value="3"/>
</dbReference>
<dbReference type="Gene3D" id="1.25.40.20">
    <property type="entry name" value="Ankyrin repeat-containing domain"/>
    <property type="match status" value="1"/>
</dbReference>
<dbReference type="PANTHER" id="PTHR24198:SF165">
    <property type="entry name" value="ANKYRIN REPEAT-CONTAINING PROTEIN-RELATED"/>
    <property type="match status" value="1"/>
</dbReference>
<comment type="caution">
    <text evidence="5">The sequence shown here is derived from an EMBL/GenBank/DDBJ whole genome shotgun (WGS) entry which is preliminary data.</text>
</comment>
<proteinExistence type="predicted"/>
<keyword evidence="1" id="KW-0677">Repeat</keyword>
<organism evidence="5 6">
    <name type="scientific">Penicillium brasilianum</name>
    <dbReference type="NCBI Taxonomy" id="104259"/>
    <lineage>
        <taxon>Eukaryota</taxon>
        <taxon>Fungi</taxon>
        <taxon>Dikarya</taxon>
        <taxon>Ascomycota</taxon>
        <taxon>Pezizomycotina</taxon>
        <taxon>Eurotiomycetes</taxon>
        <taxon>Eurotiomycetidae</taxon>
        <taxon>Eurotiales</taxon>
        <taxon>Aspergillaceae</taxon>
        <taxon>Penicillium</taxon>
    </lineage>
</organism>
<dbReference type="SUPFAM" id="SSF48403">
    <property type="entry name" value="Ankyrin repeat"/>
    <property type="match status" value="1"/>
</dbReference>
<dbReference type="GO" id="GO:0005737">
    <property type="term" value="C:cytoplasm"/>
    <property type="evidence" value="ECO:0007669"/>
    <property type="project" value="TreeGrafter"/>
</dbReference>
<protein>
    <submittedName>
        <fullName evidence="5">Uncharacterized protein</fullName>
    </submittedName>
</protein>
<evidence type="ECO:0000256" key="2">
    <source>
        <dbReference type="ARBA" id="ARBA00023043"/>
    </source>
</evidence>
<dbReference type="EMBL" id="LJBN01000163">
    <property type="protein sequence ID" value="OOQ85871.1"/>
    <property type="molecule type" value="Genomic_DNA"/>
</dbReference>
<dbReference type="AlphaFoldDB" id="A0A1S9RKI4"/>
<sequence length="384" mass="42981">MSLLSLPNEVLLMIADKTQSQRDMNKMAQLNRFFYTLINKRLYAYNANHRGSSALAWATLNGQLATFQHFIKAGGDITKSSSPITHGLLHLAAEHGKLEVAQLLIDHGAKINRFNNSFETPLHLAATYGHTAVVDMLLKHGALLNENTNRYVDENPLHIAAKYGHTEIVRLLLQAGCNVHRTTFNTRETALHLSLKTVQYRSRRNNARLSHRRSQKGKTAIVLIEHGANIHSRPTLARKRRIEKGACPWERIDPSHPPGPPRGVPGARLYGPRLPSRIENAMDLAESRGNFEINQLMFGAMYPNAASCAEAQSVPQFEGWGKNEIIFDSFCSCIGWTGEDTEDDTEDDTEEDDTVKDGNTEGDLMRITYGDNNENNDIDDNNEI</sequence>
<dbReference type="PRINTS" id="PR01415">
    <property type="entry name" value="ANKYRIN"/>
</dbReference>
<feature type="repeat" description="ANK" evidence="3">
    <location>
        <begin position="117"/>
        <end position="149"/>
    </location>
</feature>
<dbReference type="Pfam" id="PF12796">
    <property type="entry name" value="Ank_2"/>
    <property type="match status" value="1"/>
</dbReference>
<feature type="compositionally biased region" description="Acidic residues" evidence="4">
    <location>
        <begin position="374"/>
        <end position="384"/>
    </location>
</feature>
<keyword evidence="2 3" id="KW-0040">ANK repeat</keyword>
<evidence type="ECO:0000313" key="5">
    <source>
        <dbReference type="EMBL" id="OOQ85871.1"/>
    </source>
</evidence>
<feature type="repeat" description="ANK" evidence="3">
    <location>
        <begin position="152"/>
        <end position="184"/>
    </location>
</feature>
<dbReference type="SMART" id="SM00248">
    <property type="entry name" value="ANK"/>
    <property type="match status" value="5"/>
</dbReference>
<dbReference type="InterPro" id="IPR036770">
    <property type="entry name" value="Ankyrin_rpt-contain_sf"/>
</dbReference>
<dbReference type="PROSITE" id="PS50088">
    <property type="entry name" value="ANK_REPEAT"/>
    <property type="match status" value="3"/>
</dbReference>
<reference evidence="6" key="1">
    <citation type="submission" date="2015-09" db="EMBL/GenBank/DDBJ databases">
        <authorList>
            <person name="Fill T.P."/>
            <person name="Baretta J.F."/>
            <person name="de Almeida L.G."/>
            <person name="Rocha M."/>
            <person name="de Souza D.H."/>
            <person name="Malavazi I."/>
            <person name="Cerdeira L.T."/>
            <person name="Hong H."/>
            <person name="Samborskyy M."/>
            <person name="de Vasconcelos A.T."/>
            <person name="Leadlay P."/>
            <person name="Rodrigues-Filho E."/>
        </authorList>
    </citation>
    <scope>NUCLEOTIDE SEQUENCE [LARGE SCALE GENOMIC DNA]</scope>
    <source>
        <strain evidence="6">LaBioMMi 136</strain>
    </source>
</reference>
<feature type="compositionally biased region" description="Acidic residues" evidence="4">
    <location>
        <begin position="339"/>
        <end position="354"/>
    </location>
</feature>
<evidence type="ECO:0000256" key="4">
    <source>
        <dbReference type="SAM" id="MobiDB-lite"/>
    </source>
</evidence>
<evidence type="ECO:0000256" key="1">
    <source>
        <dbReference type="ARBA" id="ARBA00022737"/>
    </source>
</evidence>
<feature type="region of interest" description="Disordered" evidence="4">
    <location>
        <begin position="249"/>
        <end position="271"/>
    </location>
</feature>
<dbReference type="PANTHER" id="PTHR24198">
    <property type="entry name" value="ANKYRIN REPEAT AND PROTEIN KINASE DOMAIN-CONTAINING PROTEIN"/>
    <property type="match status" value="1"/>
</dbReference>
<gene>
    <name evidence="5" type="ORF">PEBR_24172</name>
</gene>
<evidence type="ECO:0000256" key="3">
    <source>
        <dbReference type="PROSITE-ProRule" id="PRU00023"/>
    </source>
</evidence>
<accession>A0A1S9RKI4</accession>
<feature type="region of interest" description="Disordered" evidence="4">
    <location>
        <begin position="338"/>
        <end position="384"/>
    </location>
</feature>
<evidence type="ECO:0000313" key="6">
    <source>
        <dbReference type="Proteomes" id="UP000190744"/>
    </source>
</evidence>
<dbReference type="InterPro" id="IPR002110">
    <property type="entry name" value="Ankyrin_rpt"/>
</dbReference>
<dbReference type="Proteomes" id="UP000190744">
    <property type="component" value="Unassembled WGS sequence"/>
</dbReference>
<name>A0A1S9RKI4_PENBI</name>